<evidence type="ECO:0000313" key="6">
    <source>
        <dbReference type="Proteomes" id="UP000267921"/>
    </source>
</evidence>
<keyword evidence="4" id="KW-1185">Reference proteome</keyword>
<reference evidence="3 5" key="2">
    <citation type="submission" date="2016-10" db="EMBL/GenBank/DDBJ databases">
        <authorList>
            <person name="de Groot N.N."/>
        </authorList>
    </citation>
    <scope>NUCLEOTIDE SEQUENCE [LARGE SCALE GENOMIC DNA]</scope>
    <source>
        <strain evidence="3 5">Z-7982</strain>
    </source>
</reference>
<evidence type="ECO:0000313" key="3">
    <source>
        <dbReference type="EMBL" id="SDW05228.1"/>
    </source>
</evidence>
<reference evidence="2 6" key="3">
    <citation type="submission" date="2018-10" db="EMBL/GenBank/DDBJ databases">
        <title>Cultivation of a novel Methanohalophilus strain from Kebrit Deep of the Red Sea and a genomic comparison of members of the genus Methanohalophilus.</title>
        <authorList>
            <person name="Guan Y."/>
            <person name="Ngugi D.K."/>
            <person name="Stingl U."/>
        </authorList>
    </citation>
    <scope>NUCLEOTIDE SEQUENCE [LARGE SCALE GENOMIC DNA]</scope>
    <source>
        <strain evidence="2 6">DSM 3094</strain>
    </source>
</reference>
<dbReference type="EMBL" id="CP017921">
    <property type="protein sequence ID" value="APH38387.1"/>
    <property type="molecule type" value="Genomic_DNA"/>
</dbReference>
<organism evidence="1 4">
    <name type="scientific">Methanohalophilus halophilus</name>
    <dbReference type="NCBI Taxonomy" id="2177"/>
    <lineage>
        <taxon>Archaea</taxon>
        <taxon>Methanobacteriati</taxon>
        <taxon>Methanobacteriota</taxon>
        <taxon>Stenosarchaea group</taxon>
        <taxon>Methanomicrobia</taxon>
        <taxon>Methanosarcinales</taxon>
        <taxon>Methanosarcinaceae</taxon>
        <taxon>Methanohalophilus</taxon>
    </lineage>
</organism>
<dbReference type="RefSeq" id="WP_072560738.1">
    <property type="nucleotide sequence ID" value="NZ_CP017921.1"/>
</dbReference>
<protein>
    <submittedName>
        <fullName evidence="1">Uncharacterized protein</fullName>
    </submittedName>
</protein>
<name>A0A1L3Q0I4_9EURY</name>
<reference evidence="1 4" key="1">
    <citation type="submission" date="2016-10" db="EMBL/GenBank/DDBJ databases">
        <title>Methanohalophilus halophilus.</title>
        <authorList>
            <person name="L'haridon S."/>
        </authorList>
    </citation>
    <scope>NUCLEOTIDE SEQUENCE [LARGE SCALE GENOMIC DNA]</scope>
    <source>
        <strain evidence="1 4">Z-7982</strain>
    </source>
</reference>
<dbReference type="EMBL" id="RJJG01000001">
    <property type="protein sequence ID" value="RNI10741.1"/>
    <property type="molecule type" value="Genomic_DNA"/>
</dbReference>
<proteinExistence type="predicted"/>
<evidence type="ECO:0000313" key="1">
    <source>
        <dbReference type="EMBL" id="APH38387.1"/>
    </source>
</evidence>
<sequence length="87" mass="10163">MTEIEESDRFECKVVNIINNLKWKGVMVKEIKSGGNVYFARTDPKRDLKAGDTLYLGVRELPSQMEEMQAEVTLYDKNDEKIDWTFI</sequence>
<dbReference type="KEGG" id="mhaz:BHR79_02050"/>
<dbReference type="OrthoDB" id="122871at2157"/>
<dbReference type="EMBL" id="FNMU01000001">
    <property type="protein sequence ID" value="SDW05228.1"/>
    <property type="molecule type" value="Genomic_DNA"/>
</dbReference>
<dbReference type="AlphaFoldDB" id="A0A1L3Q0I4"/>
<dbReference type="GeneID" id="30582501"/>
<gene>
    <name evidence="1" type="ORF">BHR79_02050</name>
    <name evidence="2" type="ORF">EFE40_00735</name>
    <name evidence="3" type="ORF">SAMN04515625_0235</name>
</gene>
<dbReference type="Proteomes" id="UP000186879">
    <property type="component" value="Chromosome"/>
</dbReference>
<accession>A0A1L3Q0I4</accession>
<evidence type="ECO:0000313" key="2">
    <source>
        <dbReference type="EMBL" id="RNI10741.1"/>
    </source>
</evidence>
<evidence type="ECO:0000313" key="4">
    <source>
        <dbReference type="Proteomes" id="UP000186879"/>
    </source>
</evidence>
<evidence type="ECO:0000313" key="5">
    <source>
        <dbReference type="Proteomes" id="UP000198669"/>
    </source>
</evidence>
<dbReference type="Proteomes" id="UP000267921">
    <property type="component" value="Unassembled WGS sequence"/>
</dbReference>
<dbReference type="STRING" id="2177.BHR79_02050"/>
<dbReference type="Proteomes" id="UP000198669">
    <property type="component" value="Unassembled WGS sequence"/>
</dbReference>